<protein>
    <submittedName>
        <fullName evidence="1">Uncharacterized protein</fullName>
    </submittedName>
</protein>
<proteinExistence type="predicted"/>
<accession>A0A177C8M1</accession>
<gene>
    <name evidence="1" type="ORF">CC84DRAFT_865643</name>
</gene>
<name>A0A177C8M1_9PLEO</name>
<dbReference type="EMBL" id="KV441554">
    <property type="protein sequence ID" value="OAG03746.1"/>
    <property type="molecule type" value="Genomic_DNA"/>
</dbReference>
<keyword evidence="2" id="KW-1185">Reference proteome</keyword>
<reference evidence="1 2" key="1">
    <citation type="submission" date="2016-05" db="EMBL/GenBank/DDBJ databases">
        <title>Comparative analysis of secretome profiles of manganese(II)-oxidizing ascomycete fungi.</title>
        <authorList>
            <consortium name="DOE Joint Genome Institute"/>
            <person name="Zeiner C.A."/>
            <person name="Purvine S.O."/>
            <person name="Zink E.M."/>
            <person name="Wu S."/>
            <person name="Pasa-Tolic L."/>
            <person name="Chaput D.L."/>
            <person name="Haridas S."/>
            <person name="Grigoriev I.V."/>
            <person name="Santelli C.M."/>
            <person name="Hansel C.M."/>
        </authorList>
    </citation>
    <scope>NUCLEOTIDE SEQUENCE [LARGE SCALE GENOMIC DNA]</scope>
    <source>
        <strain evidence="1 2">AP3s5-JAC2a</strain>
    </source>
</reference>
<evidence type="ECO:0000313" key="2">
    <source>
        <dbReference type="Proteomes" id="UP000077069"/>
    </source>
</evidence>
<dbReference type="AlphaFoldDB" id="A0A177C8M1"/>
<evidence type="ECO:0000313" key="1">
    <source>
        <dbReference type="EMBL" id="OAG03746.1"/>
    </source>
</evidence>
<dbReference type="RefSeq" id="XP_018034111.1">
    <property type="nucleotide sequence ID" value="XM_018187699.1"/>
</dbReference>
<dbReference type="InParanoid" id="A0A177C8M1"/>
<sequence>MWALWGMGFTNVHSPCYTGTWGLRPQHGRSLRPAKRLLSFGHIQPVLHAHPHGNPSRARLNHRLLLVIDSHRLTVETRLSQDPVAHHARITRYQQRWTNASLPRFWKPLRAPCPCRRVIHSWGPLAICLTSPHIARPCHAYSIRAVQAPMHVPCRACAIQLNSIRAKGPRHQQFLECLTEGRAQTQSQILYESCCKPHMGGCDISSRSLVPSPIRKLPARTQAAPV</sequence>
<organism evidence="1 2">
    <name type="scientific">Paraphaeosphaeria sporulosa</name>
    <dbReference type="NCBI Taxonomy" id="1460663"/>
    <lineage>
        <taxon>Eukaryota</taxon>
        <taxon>Fungi</taxon>
        <taxon>Dikarya</taxon>
        <taxon>Ascomycota</taxon>
        <taxon>Pezizomycotina</taxon>
        <taxon>Dothideomycetes</taxon>
        <taxon>Pleosporomycetidae</taxon>
        <taxon>Pleosporales</taxon>
        <taxon>Massarineae</taxon>
        <taxon>Didymosphaeriaceae</taxon>
        <taxon>Paraphaeosphaeria</taxon>
    </lineage>
</organism>
<dbReference type="Proteomes" id="UP000077069">
    <property type="component" value="Unassembled WGS sequence"/>
</dbReference>
<dbReference type="GeneID" id="28771185"/>